<dbReference type="Proteomes" id="UP000187013">
    <property type="component" value="Unassembled WGS sequence"/>
</dbReference>
<gene>
    <name evidence="2" type="ORF">ZYGR_0AF03780</name>
</gene>
<dbReference type="OrthoDB" id="444265at2759"/>
<dbReference type="InterPro" id="IPR000253">
    <property type="entry name" value="FHA_dom"/>
</dbReference>
<dbReference type="CDD" id="cd22681">
    <property type="entry name" value="FHA_PML1-like"/>
    <property type="match status" value="1"/>
</dbReference>
<dbReference type="SMART" id="SM00240">
    <property type="entry name" value="FHA"/>
    <property type="match status" value="1"/>
</dbReference>
<dbReference type="PANTHER" id="PTHR23308">
    <property type="entry name" value="NUCLEAR INHIBITOR OF PROTEIN PHOSPHATASE-1"/>
    <property type="match status" value="1"/>
</dbReference>
<evidence type="ECO:0000313" key="3">
    <source>
        <dbReference type="Proteomes" id="UP000187013"/>
    </source>
</evidence>
<evidence type="ECO:0000313" key="2">
    <source>
        <dbReference type="EMBL" id="GAV51907.1"/>
    </source>
</evidence>
<dbReference type="EMBL" id="BDGX01000032">
    <property type="protein sequence ID" value="GAV51907.1"/>
    <property type="molecule type" value="Genomic_DNA"/>
</dbReference>
<accession>A0A1Q3A8A5</accession>
<dbReference type="InterPro" id="IPR050923">
    <property type="entry name" value="Cell_Proc_Reg/RNA_Proc"/>
</dbReference>
<dbReference type="PROSITE" id="PS50006">
    <property type="entry name" value="FHA_DOMAIN"/>
    <property type="match status" value="1"/>
</dbReference>
<dbReference type="SUPFAM" id="SSF49879">
    <property type="entry name" value="SMAD/FHA domain"/>
    <property type="match status" value="1"/>
</dbReference>
<name>A0A1Q3A8A5_ZYGRO</name>
<feature type="domain" description="FHA" evidence="1">
    <location>
        <begin position="85"/>
        <end position="142"/>
    </location>
</feature>
<reference evidence="2 3" key="1">
    <citation type="submission" date="2016-08" db="EMBL/GenBank/DDBJ databases">
        <title>Draft genome sequence of allopolyploid Zygosaccharomyces rouxii.</title>
        <authorList>
            <person name="Watanabe J."/>
            <person name="Uehara K."/>
            <person name="Mogi Y."/>
            <person name="Tsukioka Y."/>
        </authorList>
    </citation>
    <scope>NUCLEOTIDE SEQUENCE [LARGE SCALE GENOMIC DNA]</scope>
    <source>
        <strain evidence="2 3">NBRC 110957</strain>
    </source>
</reference>
<dbReference type="Pfam" id="PF00498">
    <property type="entry name" value="FHA"/>
    <property type="match status" value="1"/>
</dbReference>
<dbReference type="Gene3D" id="2.60.200.20">
    <property type="match status" value="1"/>
</dbReference>
<evidence type="ECO:0000259" key="1">
    <source>
        <dbReference type="PROSITE" id="PS50006"/>
    </source>
</evidence>
<organism evidence="2 3">
    <name type="scientific">Zygosaccharomyces rouxii</name>
    <dbReference type="NCBI Taxonomy" id="4956"/>
    <lineage>
        <taxon>Eukaryota</taxon>
        <taxon>Fungi</taxon>
        <taxon>Dikarya</taxon>
        <taxon>Ascomycota</taxon>
        <taxon>Saccharomycotina</taxon>
        <taxon>Saccharomycetes</taxon>
        <taxon>Saccharomycetales</taxon>
        <taxon>Saccharomycetaceae</taxon>
        <taxon>Zygosaccharomyces</taxon>
    </lineage>
</organism>
<proteinExistence type="predicted"/>
<dbReference type="AlphaFoldDB" id="A0A1Q3A8A5"/>
<comment type="caution">
    <text evidence="2">The sequence shown here is derived from an EMBL/GenBank/DDBJ whole genome shotgun (WGS) entry which is preliminary data.</text>
</comment>
<protein>
    <recommendedName>
        <fullName evidence="1">FHA domain-containing protein</fullName>
    </recommendedName>
</protein>
<dbReference type="InterPro" id="IPR008984">
    <property type="entry name" value="SMAD_FHA_dom_sf"/>
</dbReference>
<sequence>MKNSVLPQKRYRLTILPDFRPSGLLELESNNKEDILLKHVEPADACEPNTFYAKTSVGQRPLYKLMKYRDDSLVQEFELMDKSSYIVGRASGETVVADIPIEEDTCSKQHCVIQFRQQRDQLKVYLIDLESSNKTTLNGDEIPSSHYVQLHPGDVISSLDSQYDLVFVNS</sequence>